<protein>
    <recommendedName>
        <fullName evidence="4">Exopolysaccharide synthesis, ExoD</fullName>
    </recommendedName>
</protein>
<name>A0ABZ2BQF8_9RHOB</name>
<feature type="transmembrane region" description="Helical" evidence="1">
    <location>
        <begin position="119"/>
        <end position="136"/>
    </location>
</feature>
<keyword evidence="1" id="KW-0812">Transmembrane</keyword>
<proteinExistence type="predicted"/>
<evidence type="ECO:0000256" key="1">
    <source>
        <dbReference type="SAM" id="Phobius"/>
    </source>
</evidence>
<accession>A0ABZ2BQF8</accession>
<feature type="transmembrane region" description="Helical" evidence="1">
    <location>
        <begin position="50"/>
        <end position="72"/>
    </location>
</feature>
<gene>
    <name evidence="2" type="ORF">ROLI_005380</name>
</gene>
<keyword evidence="3" id="KW-1185">Reference proteome</keyword>
<evidence type="ECO:0008006" key="4">
    <source>
        <dbReference type="Google" id="ProtNLM"/>
    </source>
</evidence>
<dbReference type="PIRSF" id="PIRSF033239">
    <property type="entry name" value="ExoD"/>
    <property type="match status" value="1"/>
</dbReference>
<evidence type="ECO:0000313" key="2">
    <source>
        <dbReference type="EMBL" id="WVX47470.1"/>
    </source>
</evidence>
<dbReference type="InterPro" id="IPR010331">
    <property type="entry name" value="ExoD"/>
</dbReference>
<dbReference type="EMBL" id="CP143423">
    <property type="protein sequence ID" value="WVX47470.1"/>
    <property type="molecule type" value="Genomic_DNA"/>
</dbReference>
<dbReference type="Pfam" id="PF06055">
    <property type="entry name" value="ExoD"/>
    <property type="match status" value="1"/>
</dbReference>
<dbReference type="PANTHER" id="PTHR41795">
    <property type="entry name" value="EXOPOLYSACCHARIDE SYNTHESIS PROTEIN"/>
    <property type="match status" value="1"/>
</dbReference>
<dbReference type="PANTHER" id="PTHR41795:SF1">
    <property type="entry name" value="EXOPOLYSACCHARIDE SYNTHESIS PROTEIN"/>
    <property type="match status" value="1"/>
</dbReference>
<feature type="transmembrane region" description="Helical" evidence="1">
    <location>
        <begin position="168"/>
        <end position="190"/>
    </location>
</feature>
<evidence type="ECO:0000313" key="3">
    <source>
        <dbReference type="Proteomes" id="UP001318682"/>
    </source>
</evidence>
<sequence length="191" mass="20277">MTRLLDAVDGAASDEDETVAVREIISEIGSRTVTPVILTVALLLMSPLSAIPGLPTTGAIIIVILCVQALLGRRLSLPRRLMEAELATSKVAHATGWLRRPAKWVDRVSQPRLHLLTRGAMRILVLGLCAVIALWLPALELIPGVTTIGATAIGLFAFGLFARDGYFVIAGFVLLMMIGTGAIFLLNAAAT</sequence>
<reference evidence="3" key="1">
    <citation type="submission" date="2024-01" db="EMBL/GenBank/DDBJ databases">
        <title>Roseobacter fucihabitans sp. nov., isolated from the brown alga Fucus spiralis.</title>
        <authorList>
            <person name="Hahnke S."/>
            <person name="Berger M."/>
            <person name="Schlingloff A."/>
            <person name="Athale I."/>
            <person name="Neumann-Schaal M."/>
            <person name="Adenaya A."/>
            <person name="Poehlein A."/>
            <person name="Daniel R."/>
            <person name="Pertersen J."/>
            <person name="Brinkhoff T."/>
        </authorList>
    </citation>
    <scope>NUCLEOTIDE SEQUENCE [LARGE SCALE GENOMIC DNA]</scope>
    <source>
        <strain evidence="3">B14</strain>
    </source>
</reference>
<dbReference type="Proteomes" id="UP001318682">
    <property type="component" value="Chromosome"/>
</dbReference>
<keyword evidence="1" id="KW-1133">Transmembrane helix</keyword>
<organism evidence="2 3">
    <name type="scientific">Roseobacter fucihabitans</name>
    <dbReference type="NCBI Taxonomy" id="1537242"/>
    <lineage>
        <taxon>Bacteria</taxon>
        <taxon>Pseudomonadati</taxon>
        <taxon>Pseudomonadota</taxon>
        <taxon>Alphaproteobacteria</taxon>
        <taxon>Rhodobacterales</taxon>
        <taxon>Roseobacteraceae</taxon>
        <taxon>Roseobacter</taxon>
    </lineage>
</organism>
<keyword evidence="1" id="KW-0472">Membrane</keyword>
<dbReference type="RefSeq" id="WP_187429131.1">
    <property type="nucleotide sequence ID" value="NZ_CP143423.1"/>
</dbReference>